<dbReference type="PROSITE" id="PS50206">
    <property type="entry name" value="RHODANESE_3"/>
    <property type="match status" value="1"/>
</dbReference>
<dbReference type="PANTHER" id="PTHR43031:SF1">
    <property type="entry name" value="PYRIDINE NUCLEOTIDE-DISULPHIDE OXIDOREDUCTASE"/>
    <property type="match status" value="1"/>
</dbReference>
<evidence type="ECO:0000256" key="1">
    <source>
        <dbReference type="SAM" id="MobiDB-lite"/>
    </source>
</evidence>
<dbReference type="SUPFAM" id="SSF52821">
    <property type="entry name" value="Rhodanese/Cell cycle control phosphatase"/>
    <property type="match status" value="1"/>
</dbReference>
<dbReference type="GO" id="GO:0004792">
    <property type="term" value="F:thiosulfate-cyanide sulfurtransferase activity"/>
    <property type="evidence" value="ECO:0007669"/>
    <property type="project" value="InterPro"/>
</dbReference>
<dbReference type="EMBL" id="BAAADV010000003">
    <property type="protein sequence ID" value="GAA0671108.1"/>
    <property type="molecule type" value="Genomic_DNA"/>
</dbReference>
<evidence type="ECO:0000313" key="3">
    <source>
        <dbReference type="EMBL" id="GAA0671108.1"/>
    </source>
</evidence>
<dbReference type="Proteomes" id="UP001500420">
    <property type="component" value="Unassembled WGS sequence"/>
</dbReference>
<accession>A0AAV3T9I1</accession>
<dbReference type="InterPro" id="IPR001763">
    <property type="entry name" value="Rhodanese-like_dom"/>
</dbReference>
<dbReference type="InterPro" id="IPR001307">
    <property type="entry name" value="Thiosulphate_STrfase_CS"/>
</dbReference>
<feature type="domain" description="Rhodanese" evidence="2">
    <location>
        <begin position="17"/>
        <end position="106"/>
    </location>
</feature>
<dbReference type="InterPro" id="IPR036873">
    <property type="entry name" value="Rhodanese-like_dom_sf"/>
</dbReference>
<sequence length="135" mass="14524">MVEDVTPDEIAERIEDDDDAPQIVDVRKPAQFRQAHIPGAENVPFPELPRTVDQIDWDDEIVVACAIGKSSQKAARMLESYEGVDDDADVYNLDGGLRAWDGDVASGREDVESATGTESSDEGPSATSGDADAPF</sequence>
<reference evidence="3 4" key="1">
    <citation type="journal article" date="2019" name="Int. J. Syst. Evol. Microbiol.">
        <title>The Global Catalogue of Microorganisms (GCM) 10K type strain sequencing project: providing services to taxonomists for standard genome sequencing and annotation.</title>
        <authorList>
            <consortium name="The Broad Institute Genomics Platform"/>
            <consortium name="The Broad Institute Genome Sequencing Center for Infectious Disease"/>
            <person name="Wu L."/>
            <person name="Ma J."/>
        </authorList>
    </citation>
    <scope>NUCLEOTIDE SEQUENCE [LARGE SCALE GENOMIC DNA]</scope>
    <source>
        <strain evidence="3 4">JCM 16328</strain>
    </source>
</reference>
<protein>
    <submittedName>
        <fullName evidence="3">Rhodanese-like domain-containing protein</fullName>
    </submittedName>
</protein>
<dbReference type="InterPro" id="IPR050229">
    <property type="entry name" value="GlpE_sulfurtransferase"/>
</dbReference>
<dbReference type="Gene3D" id="3.40.250.10">
    <property type="entry name" value="Rhodanese-like domain"/>
    <property type="match status" value="1"/>
</dbReference>
<keyword evidence="4" id="KW-1185">Reference proteome</keyword>
<feature type="region of interest" description="Disordered" evidence="1">
    <location>
        <begin position="99"/>
        <end position="135"/>
    </location>
</feature>
<name>A0AAV3T9I1_9EURY</name>
<dbReference type="PROSITE" id="PS00380">
    <property type="entry name" value="RHODANESE_1"/>
    <property type="match status" value="1"/>
</dbReference>
<organism evidence="3 4">
    <name type="scientific">Natronoarchaeum mannanilyticum</name>
    <dbReference type="NCBI Taxonomy" id="926360"/>
    <lineage>
        <taxon>Archaea</taxon>
        <taxon>Methanobacteriati</taxon>
        <taxon>Methanobacteriota</taxon>
        <taxon>Stenosarchaea group</taxon>
        <taxon>Halobacteria</taxon>
        <taxon>Halobacteriales</taxon>
        <taxon>Natronoarchaeaceae</taxon>
    </lineage>
</organism>
<comment type="caution">
    <text evidence="3">The sequence shown here is derived from an EMBL/GenBank/DDBJ whole genome shotgun (WGS) entry which is preliminary data.</text>
</comment>
<gene>
    <name evidence="3" type="ORF">GCM10009020_16790</name>
</gene>
<dbReference type="Pfam" id="PF00581">
    <property type="entry name" value="Rhodanese"/>
    <property type="match status" value="1"/>
</dbReference>
<dbReference type="AlphaFoldDB" id="A0AAV3T9I1"/>
<dbReference type="PANTHER" id="PTHR43031">
    <property type="entry name" value="FAD-DEPENDENT OXIDOREDUCTASE"/>
    <property type="match status" value="1"/>
</dbReference>
<dbReference type="SMART" id="SM00450">
    <property type="entry name" value="RHOD"/>
    <property type="match status" value="1"/>
</dbReference>
<proteinExistence type="predicted"/>
<dbReference type="RefSeq" id="WP_343773541.1">
    <property type="nucleotide sequence ID" value="NZ_BAAADV010000003.1"/>
</dbReference>
<evidence type="ECO:0000259" key="2">
    <source>
        <dbReference type="PROSITE" id="PS50206"/>
    </source>
</evidence>
<dbReference type="CDD" id="cd00158">
    <property type="entry name" value="RHOD"/>
    <property type="match status" value="1"/>
</dbReference>
<evidence type="ECO:0000313" key="4">
    <source>
        <dbReference type="Proteomes" id="UP001500420"/>
    </source>
</evidence>